<dbReference type="PRINTS" id="PR00959">
    <property type="entry name" value="MEVGALKINASE"/>
</dbReference>
<evidence type="ECO:0000259" key="15">
    <source>
        <dbReference type="Pfam" id="PF10509"/>
    </source>
</evidence>
<dbReference type="InterPro" id="IPR006204">
    <property type="entry name" value="GHMP_kinase_N_dom"/>
</dbReference>
<dbReference type="PROSITE" id="PS00627">
    <property type="entry name" value="GHMP_KINASES_ATP"/>
    <property type="match status" value="1"/>
</dbReference>
<keyword evidence="2 11" id="KW-0963">Cytoplasm</keyword>
<keyword evidence="4 11" id="KW-0479">Metal-binding</keyword>
<dbReference type="GO" id="GO:0006012">
    <property type="term" value="P:galactose metabolic process"/>
    <property type="evidence" value="ECO:0007669"/>
    <property type="project" value="UniProtKB-UniRule"/>
</dbReference>
<dbReference type="AlphaFoldDB" id="A0A6G7WIR1"/>
<dbReference type="GO" id="GO:0004335">
    <property type="term" value="F:galactokinase activity"/>
    <property type="evidence" value="ECO:0007669"/>
    <property type="project" value="UniProtKB-UniRule"/>
</dbReference>
<evidence type="ECO:0000259" key="14">
    <source>
        <dbReference type="Pfam" id="PF08544"/>
    </source>
</evidence>
<feature type="binding site" evidence="11">
    <location>
        <position position="128"/>
    </location>
    <ligand>
        <name>Mg(2+)</name>
        <dbReference type="ChEBI" id="CHEBI:18420"/>
    </ligand>
</feature>
<evidence type="ECO:0000256" key="11">
    <source>
        <dbReference type="HAMAP-Rule" id="MF_00246"/>
    </source>
</evidence>
<evidence type="ECO:0000313" key="16">
    <source>
        <dbReference type="EMBL" id="QIK52164.1"/>
    </source>
</evidence>
<keyword evidence="7 11" id="KW-0067">ATP-binding</keyword>
<keyword evidence="5 11" id="KW-0547">Nucleotide-binding</keyword>
<dbReference type="SUPFAM" id="SSF55060">
    <property type="entry name" value="GHMP Kinase, C-terminal domain"/>
    <property type="match status" value="1"/>
</dbReference>
<dbReference type="Pfam" id="PF00288">
    <property type="entry name" value="GHMP_kinases_N"/>
    <property type="match status" value="1"/>
</dbReference>
<dbReference type="InterPro" id="IPR006203">
    <property type="entry name" value="GHMP_knse_ATP-bd_CS"/>
</dbReference>
<dbReference type="PRINTS" id="PR00473">
    <property type="entry name" value="GALCTOKINASE"/>
</dbReference>
<dbReference type="InterPro" id="IPR020568">
    <property type="entry name" value="Ribosomal_Su5_D2-typ_SF"/>
</dbReference>
<dbReference type="InterPro" id="IPR014721">
    <property type="entry name" value="Ribsml_uS5_D2-typ_fold_subgr"/>
</dbReference>
<dbReference type="Gene3D" id="3.30.70.890">
    <property type="entry name" value="GHMP kinase, C-terminal domain"/>
    <property type="match status" value="1"/>
</dbReference>
<dbReference type="InterPro" id="IPR013750">
    <property type="entry name" value="GHMP_kinase_C_dom"/>
</dbReference>
<feature type="binding site" evidence="11">
    <location>
        <begin position="122"/>
        <end position="128"/>
    </location>
    <ligand>
        <name>ATP</name>
        <dbReference type="ChEBI" id="CHEBI:30616"/>
    </ligand>
</feature>
<dbReference type="GeneID" id="94553424"/>
<dbReference type="EC" id="2.7.1.6" evidence="11 12"/>
<feature type="domain" description="GHMP kinase C-terminal" evidence="14">
    <location>
        <begin position="284"/>
        <end position="363"/>
    </location>
</feature>
<gene>
    <name evidence="11" type="primary">galK</name>
    <name evidence="16" type="ORF">G7058_09025</name>
</gene>
<sequence length="385" mass="42397">MNHLSKAFLKHFNYEPTASFFSPGRINLIGEHTDNFGGHVFPAAITLGTYAVVGKNNTGLLRLYSLNFPEVGVITVDLNELDFRKEDNWANYVKGMAKYLKEAGHAITVGLDILIEGTIPNGSGLSSSASLEILAGIIFEKMNDLTIDRLDIVKLGKRVENDYLGLNSGIMDQFAIGMGAKDQALLLDTNTLVYEKIPVKLGENIVVIMNTKKRRELVESAYNDRLRECQEALKRLQTKLPIASLGELDEESFNAHTNLIGDPILIKRARHPVFENRRTLRATEYLKAGDLKAFGKLVNDSHISLRDDYGVSCYELDTLAENAWEQPGVLGARMIGAGFGGCAIAIVAKDQADALIKNVGKIYEEKIGYPAEFYIAEIGDGARAL</sequence>
<dbReference type="FunFam" id="3.30.70.890:FF:000001">
    <property type="entry name" value="Galactokinase"/>
    <property type="match status" value="1"/>
</dbReference>
<dbReference type="GO" id="GO:0000287">
    <property type="term" value="F:magnesium ion binding"/>
    <property type="evidence" value="ECO:0007669"/>
    <property type="project" value="UniProtKB-UniRule"/>
</dbReference>
<evidence type="ECO:0000259" key="13">
    <source>
        <dbReference type="Pfam" id="PF00288"/>
    </source>
</evidence>
<feature type="domain" description="GHMP kinase N-terminal" evidence="13">
    <location>
        <begin position="91"/>
        <end position="179"/>
    </location>
</feature>
<comment type="catalytic activity">
    <reaction evidence="11">
        <text>alpha-D-galactose + ATP = alpha-D-galactose 1-phosphate + ADP + H(+)</text>
        <dbReference type="Rhea" id="RHEA:13553"/>
        <dbReference type="ChEBI" id="CHEBI:15378"/>
        <dbReference type="ChEBI" id="CHEBI:28061"/>
        <dbReference type="ChEBI" id="CHEBI:30616"/>
        <dbReference type="ChEBI" id="CHEBI:58336"/>
        <dbReference type="ChEBI" id="CHEBI:456216"/>
        <dbReference type="EC" id="2.7.1.6"/>
    </reaction>
</comment>
<dbReference type="InterPro" id="IPR022963">
    <property type="entry name" value="Galactokinase_bac"/>
</dbReference>
<comment type="function">
    <text evidence="11">Catalyzes the transfer of the gamma-phosphate of ATP to D-galactose to form alpha-D-galactose-1-phosphate (Gal-1-P).</text>
</comment>
<dbReference type="PIRSF" id="PIRSF000530">
    <property type="entry name" value="Galactokinase"/>
    <property type="match status" value="1"/>
</dbReference>
<feature type="binding site" evidence="11">
    <location>
        <position position="65"/>
    </location>
    <ligand>
        <name>ATP</name>
        <dbReference type="ChEBI" id="CHEBI:30616"/>
    </ligand>
</feature>
<keyword evidence="17" id="KW-1185">Reference proteome</keyword>
<dbReference type="EMBL" id="CP049889">
    <property type="protein sequence ID" value="QIK52164.1"/>
    <property type="molecule type" value="Genomic_DNA"/>
</dbReference>
<organism evidence="16 17">
    <name type="scientific">Jeotgalibaca porci</name>
    <dbReference type="NCBI Taxonomy" id="1868793"/>
    <lineage>
        <taxon>Bacteria</taxon>
        <taxon>Bacillati</taxon>
        <taxon>Bacillota</taxon>
        <taxon>Bacilli</taxon>
        <taxon>Lactobacillales</taxon>
        <taxon>Carnobacteriaceae</taxon>
        <taxon>Jeotgalibaca</taxon>
    </lineage>
</organism>
<feature type="binding site" evidence="11">
    <location>
        <begin position="31"/>
        <end position="34"/>
    </location>
    <ligand>
        <name>substrate</name>
    </ligand>
</feature>
<dbReference type="KEGG" id="jpo:G7058_09025"/>
<dbReference type="FunFam" id="3.30.230.10:FF:000017">
    <property type="entry name" value="Galactokinase"/>
    <property type="match status" value="1"/>
</dbReference>
<dbReference type="NCBIfam" id="TIGR00131">
    <property type="entry name" value="gal_kin"/>
    <property type="match status" value="1"/>
</dbReference>
<dbReference type="InterPro" id="IPR006206">
    <property type="entry name" value="Mevalonate/galactokinase"/>
</dbReference>
<feature type="active site" description="Proton acceptor" evidence="11">
    <location>
        <position position="172"/>
    </location>
</feature>
<dbReference type="Proteomes" id="UP000501830">
    <property type="component" value="Chromosome"/>
</dbReference>
<feature type="binding site" evidence="11">
    <location>
        <position position="222"/>
    </location>
    <ligand>
        <name>substrate</name>
    </ligand>
</feature>
<keyword evidence="6 11" id="KW-0418">Kinase</keyword>
<dbReference type="InterPro" id="IPR000705">
    <property type="entry name" value="Galactokinase"/>
</dbReference>
<keyword evidence="8 11" id="KW-0460">Magnesium</keyword>
<dbReference type="PANTHER" id="PTHR10457">
    <property type="entry name" value="MEVALONATE KINASE/GALACTOKINASE"/>
    <property type="match status" value="1"/>
</dbReference>
<dbReference type="GO" id="GO:0005524">
    <property type="term" value="F:ATP binding"/>
    <property type="evidence" value="ECO:0007669"/>
    <property type="project" value="UniProtKB-UniRule"/>
</dbReference>
<dbReference type="InterPro" id="IPR036554">
    <property type="entry name" value="GHMP_kinase_C_sf"/>
</dbReference>
<evidence type="ECO:0000313" key="17">
    <source>
        <dbReference type="Proteomes" id="UP000501830"/>
    </source>
</evidence>
<reference evidence="16 17" key="1">
    <citation type="journal article" date="2017" name="Int. J. Syst. Evol. Microbiol.">
        <title>Jeotgalibaca porci sp. nov. and Jeotgalibaca arthritidis sp. nov., isolated from pigs, and emended description of the genus Jeotgalibaca.</title>
        <authorList>
            <person name="Zamora L."/>
            <person name="Perez-Sancho M."/>
            <person name="Dominguez L."/>
            <person name="Fernandez-Garayzabal J.F."/>
            <person name="Vela A.I."/>
        </authorList>
    </citation>
    <scope>NUCLEOTIDE SEQUENCE [LARGE SCALE GENOMIC DNA]</scope>
    <source>
        <strain evidence="16 17">CCUG 69148</strain>
    </source>
</reference>
<accession>A0A6G7WIR1</accession>
<feature type="site" description="Transition state stabilizer" evidence="11">
    <location>
        <position position="25"/>
    </location>
</feature>
<dbReference type="Pfam" id="PF08544">
    <property type="entry name" value="GHMP_kinases_C"/>
    <property type="match status" value="1"/>
</dbReference>
<evidence type="ECO:0000256" key="7">
    <source>
        <dbReference type="ARBA" id="ARBA00022840"/>
    </source>
</evidence>
<evidence type="ECO:0000256" key="1">
    <source>
        <dbReference type="ARBA" id="ARBA00006566"/>
    </source>
</evidence>
<protein>
    <recommendedName>
        <fullName evidence="11 12">Galactokinase</fullName>
        <ecNumber evidence="11 12">2.7.1.6</ecNumber>
    </recommendedName>
    <alternativeName>
        <fullName evidence="11">Galactose kinase</fullName>
    </alternativeName>
</protein>
<evidence type="ECO:0000256" key="12">
    <source>
        <dbReference type="NCBIfam" id="TIGR00131"/>
    </source>
</evidence>
<keyword evidence="9 11" id="KW-0299">Galactose metabolism</keyword>
<evidence type="ECO:0000256" key="6">
    <source>
        <dbReference type="ARBA" id="ARBA00022777"/>
    </source>
</evidence>
<comment type="similarity">
    <text evidence="1 11">Belongs to the GHMP kinase family. GalK subfamily.</text>
</comment>
<feature type="domain" description="Galactokinase N-terminal" evidence="15">
    <location>
        <begin position="6"/>
        <end position="55"/>
    </location>
</feature>
<dbReference type="Gene3D" id="3.30.230.10">
    <property type="match status" value="1"/>
</dbReference>
<keyword evidence="10 11" id="KW-0119">Carbohydrate metabolism</keyword>
<comment type="subcellular location">
    <subcellularLocation>
        <location evidence="11">Cytoplasm</location>
    </subcellularLocation>
</comment>
<dbReference type="NCBIfam" id="NF003705">
    <property type="entry name" value="PRK05322.1"/>
    <property type="match status" value="1"/>
</dbReference>
<name>A0A6G7WIR1_9LACT</name>
<evidence type="ECO:0000256" key="8">
    <source>
        <dbReference type="ARBA" id="ARBA00022842"/>
    </source>
</evidence>
<dbReference type="SUPFAM" id="SSF54211">
    <property type="entry name" value="Ribosomal protein S5 domain 2-like"/>
    <property type="match status" value="1"/>
</dbReference>
<dbReference type="PANTHER" id="PTHR10457:SF7">
    <property type="entry name" value="GALACTOKINASE-RELATED"/>
    <property type="match status" value="1"/>
</dbReference>
<dbReference type="RefSeq" id="WP_166063228.1">
    <property type="nucleotide sequence ID" value="NZ_CP049889.1"/>
</dbReference>
<evidence type="ECO:0000256" key="9">
    <source>
        <dbReference type="ARBA" id="ARBA00023144"/>
    </source>
</evidence>
<dbReference type="GO" id="GO:0005829">
    <property type="term" value="C:cytosol"/>
    <property type="evidence" value="ECO:0007669"/>
    <property type="project" value="TreeGrafter"/>
</dbReference>
<proteinExistence type="inferred from homology"/>
<comment type="pathway">
    <text evidence="11">Carbohydrate metabolism; galactose metabolism.</text>
</comment>
<evidence type="ECO:0000256" key="4">
    <source>
        <dbReference type="ARBA" id="ARBA00022723"/>
    </source>
</evidence>
<dbReference type="InterPro" id="IPR019539">
    <property type="entry name" value="GalKase_N"/>
</dbReference>
<dbReference type="Pfam" id="PF10509">
    <property type="entry name" value="GalKase_gal_bdg"/>
    <property type="match status" value="1"/>
</dbReference>
<evidence type="ECO:0000256" key="2">
    <source>
        <dbReference type="ARBA" id="ARBA00022490"/>
    </source>
</evidence>
<feature type="binding site" evidence="11">
    <location>
        <position position="160"/>
    </location>
    <ligand>
        <name>Mg(2+)</name>
        <dbReference type="ChEBI" id="CHEBI:18420"/>
    </ligand>
</feature>
<dbReference type="UniPathway" id="UPA00214"/>
<dbReference type="HAMAP" id="MF_00246">
    <property type="entry name" value="Galactokinase"/>
    <property type="match status" value="1"/>
</dbReference>
<evidence type="ECO:0000256" key="10">
    <source>
        <dbReference type="ARBA" id="ARBA00023277"/>
    </source>
</evidence>
<evidence type="ECO:0000256" key="3">
    <source>
        <dbReference type="ARBA" id="ARBA00022679"/>
    </source>
</evidence>
<evidence type="ECO:0000256" key="5">
    <source>
        <dbReference type="ARBA" id="ARBA00022741"/>
    </source>
</evidence>
<keyword evidence="3 11" id="KW-0808">Transferase</keyword>